<gene>
    <name evidence="2" type="ORF">LVIROSA_LOCUS12846</name>
</gene>
<name>A0AAU9MD10_9ASTR</name>
<comment type="caution">
    <text evidence="2">The sequence shown here is derived from an EMBL/GenBank/DDBJ whole genome shotgun (WGS) entry which is preliminary data.</text>
</comment>
<sequence length="252" mass="29501">MTLDDMKENVLRRFLVNVSKGKYKRARSKAIEMIEVRFEEHYGRVWDYADRILRVWDNTNEIFRTVRCGKCQELGHNKISCKNDEGPKDPIQKRKIGRPRKDGCGQPYFDQFPPKRTGTGMDGEGTNKNNVQHEDIQPTQNLKENVANETAQSDDEDVQHNQRILVTLKKRIKMKTRRGQKKWDKGGDCEKDLEVKEKITKVEEKVNEVMVKEPEVEENMTEVEDKENDVVDMDPKLKVKGTEVKYMETDIQ</sequence>
<evidence type="ECO:0008006" key="4">
    <source>
        <dbReference type="Google" id="ProtNLM"/>
    </source>
</evidence>
<dbReference type="EMBL" id="CAKMRJ010002223">
    <property type="protein sequence ID" value="CAH1425724.1"/>
    <property type="molecule type" value="Genomic_DNA"/>
</dbReference>
<dbReference type="Proteomes" id="UP001157418">
    <property type="component" value="Unassembled WGS sequence"/>
</dbReference>
<reference evidence="2 3" key="1">
    <citation type="submission" date="2022-01" db="EMBL/GenBank/DDBJ databases">
        <authorList>
            <person name="Xiong W."/>
            <person name="Schranz E."/>
        </authorList>
    </citation>
    <scope>NUCLEOTIDE SEQUENCE [LARGE SCALE GENOMIC DNA]</scope>
</reference>
<evidence type="ECO:0000313" key="2">
    <source>
        <dbReference type="EMBL" id="CAH1425724.1"/>
    </source>
</evidence>
<protein>
    <recommendedName>
        <fullName evidence="4">DUF4283 domain-containing protein</fullName>
    </recommendedName>
</protein>
<proteinExistence type="predicted"/>
<feature type="region of interest" description="Disordered" evidence="1">
    <location>
        <begin position="215"/>
        <end position="234"/>
    </location>
</feature>
<feature type="region of interest" description="Disordered" evidence="1">
    <location>
        <begin position="84"/>
        <end position="123"/>
    </location>
</feature>
<feature type="compositionally biased region" description="Acidic residues" evidence="1">
    <location>
        <begin position="215"/>
        <end position="232"/>
    </location>
</feature>
<keyword evidence="3" id="KW-1185">Reference proteome</keyword>
<organism evidence="2 3">
    <name type="scientific">Lactuca virosa</name>
    <dbReference type="NCBI Taxonomy" id="75947"/>
    <lineage>
        <taxon>Eukaryota</taxon>
        <taxon>Viridiplantae</taxon>
        <taxon>Streptophyta</taxon>
        <taxon>Embryophyta</taxon>
        <taxon>Tracheophyta</taxon>
        <taxon>Spermatophyta</taxon>
        <taxon>Magnoliopsida</taxon>
        <taxon>eudicotyledons</taxon>
        <taxon>Gunneridae</taxon>
        <taxon>Pentapetalae</taxon>
        <taxon>asterids</taxon>
        <taxon>campanulids</taxon>
        <taxon>Asterales</taxon>
        <taxon>Asteraceae</taxon>
        <taxon>Cichorioideae</taxon>
        <taxon>Cichorieae</taxon>
        <taxon>Lactucinae</taxon>
        <taxon>Lactuca</taxon>
    </lineage>
</organism>
<accession>A0AAU9MD10</accession>
<evidence type="ECO:0000256" key="1">
    <source>
        <dbReference type="SAM" id="MobiDB-lite"/>
    </source>
</evidence>
<dbReference type="AlphaFoldDB" id="A0AAU9MD10"/>
<evidence type="ECO:0000313" key="3">
    <source>
        <dbReference type="Proteomes" id="UP001157418"/>
    </source>
</evidence>